<name>A0ABR3EHT4_9AGAR</name>
<feature type="non-terminal residue" evidence="1">
    <location>
        <position position="1"/>
    </location>
</feature>
<accession>A0ABR3EHT4</accession>
<protein>
    <submittedName>
        <fullName evidence="1">Uncharacterized protein</fullName>
    </submittedName>
</protein>
<dbReference type="EMBL" id="JBAHYK010005782">
    <property type="protein sequence ID" value="KAL0562430.1"/>
    <property type="molecule type" value="Genomic_DNA"/>
</dbReference>
<keyword evidence="2" id="KW-1185">Reference proteome</keyword>
<dbReference type="Proteomes" id="UP001465976">
    <property type="component" value="Unassembled WGS sequence"/>
</dbReference>
<organism evidence="1 2">
    <name type="scientific">Marasmius crinis-equi</name>
    <dbReference type="NCBI Taxonomy" id="585013"/>
    <lineage>
        <taxon>Eukaryota</taxon>
        <taxon>Fungi</taxon>
        <taxon>Dikarya</taxon>
        <taxon>Basidiomycota</taxon>
        <taxon>Agaricomycotina</taxon>
        <taxon>Agaricomycetes</taxon>
        <taxon>Agaricomycetidae</taxon>
        <taxon>Agaricales</taxon>
        <taxon>Marasmiineae</taxon>
        <taxon>Marasmiaceae</taxon>
        <taxon>Marasmius</taxon>
    </lineage>
</organism>
<sequence length="89" mass="9976">AQRNRRHDIPSYLQEGLTAYAKEHAEVELVRADTWTESWSAIREHAESVLLDLSDPHNAGTLKSLQGLEVEIDLSEEAEDCIAEEDGDT</sequence>
<reference evidence="1 2" key="1">
    <citation type="submission" date="2024-02" db="EMBL/GenBank/DDBJ databases">
        <title>A draft genome for the cacao thread blight pathogen Marasmius crinis-equi.</title>
        <authorList>
            <person name="Cohen S.P."/>
            <person name="Baruah I.K."/>
            <person name="Amoako-Attah I."/>
            <person name="Bukari Y."/>
            <person name="Meinhardt L.W."/>
            <person name="Bailey B.A."/>
        </authorList>
    </citation>
    <scope>NUCLEOTIDE SEQUENCE [LARGE SCALE GENOMIC DNA]</scope>
    <source>
        <strain evidence="1 2">GH-76</strain>
    </source>
</reference>
<evidence type="ECO:0000313" key="1">
    <source>
        <dbReference type="EMBL" id="KAL0562430.1"/>
    </source>
</evidence>
<comment type="caution">
    <text evidence="1">The sequence shown here is derived from an EMBL/GenBank/DDBJ whole genome shotgun (WGS) entry which is preliminary data.</text>
</comment>
<proteinExistence type="predicted"/>
<evidence type="ECO:0000313" key="2">
    <source>
        <dbReference type="Proteomes" id="UP001465976"/>
    </source>
</evidence>
<gene>
    <name evidence="1" type="ORF">V5O48_019657</name>
</gene>